<dbReference type="GO" id="GO:0071944">
    <property type="term" value="C:cell periphery"/>
    <property type="evidence" value="ECO:0007669"/>
    <property type="project" value="TreeGrafter"/>
</dbReference>
<evidence type="ECO:0000313" key="4">
    <source>
        <dbReference type="Proteomes" id="UP001153076"/>
    </source>
</evidence>
<dbReference type="GO" id="GO:0016807">
    <property type="term" value="F:cysteine-type carboxypeptidase activity"/>
    <property type="evidence" value="ECO:0007669"/>
    <property type="project" value="TreeGrafter"/>
</dbReference>
<dbReference type="GO" id="GO:1990380">
    <property type="term" value="F:K48-linked deubiquitinase activity"/>
    <property type="evidence" value="ECO:0007669"/>
    <property type="project" value="InterPro"/>
</dbReference>
<dbReference type="Pfam" id="PF04424">
    <property type="entry name" value="MINDY_DUB"/>
    <property type="match status" value="2"/>
</dbReference>
<reference evidence="3" key="1">
    <citation type="submission" date="2022-04" db="EMBL/GenBank/DDBJ databases">
        <title>Carnegiea gigantea Genome sequencing and assembly v2.</title>
        <authorList>
            <person name="Copetti D."/>
            <person name="Sanderson M.J."/>
            <person name="Burquez A."/>
            <person name="Wojciechowski M.F."/>
        </authorList>
    </citation>
    <scope>NUCLEOTIDE SEQUENCE</scope>
    <source>
        <strain evidence="3">SGP5-SGP5p</strain>
        <tissue evidence="3">Aerial part</tissue>
    </source>
</reference>
<feature type="compositionally biased region" description="Polar residues" evidence="1">
    <location>
        <begin position="632"/>
        <end position="646"/>
    </location>
</feature>
<dbReference type="AlphaFoldDB" id="A0A9Q1QNJ4"/>
<dbReference type="InterPro" id="IPR033979">
    <property type="entry name" value="MINDY_domain"/>
</dbReference>
<dbReference type="Proteomes" id="UP001153076">
    <property type="component" value="Unassembled WGS sequence"/>
</dbReference>
<dbReference type="OrthoDB" id="10261212at2759"/>
<feature type="compositionally biased region" description="Basic and acidic residues" evidence="1">
    <location>
        <begin position="270"/>
        <end position="287"/>
    </location>
</feature>
<feature type="region of interest" description="Disordered" evidence="1">
    <location>
        <begin position="395"/>
        <end position="415"/>
    </location>
</feature>
<accession>A0A9Q1QNJ4</accession>
<sequence length="742" mass="80784">MASSSSEEQPREQPEPEPESEPEPKPAGECVVLHKTKTVDFFGRSTPIILQNDNGPCPLLAICTPSLSLSCFLPSLGFRQDAPYELSALMGDNLLGEGWKQGPCGALPNTPGNVLLLKNQLNLSPDISEVSQEKLLSLVADRLIDSNSNVKDHETAEAIGSKSYNTIMSDLVSLETCDMKDEGKDRLDEDCIDFAAATAATLGVPSPNLSRAKSFDGSPRSISNQKIFRKGDAQEEAELQRVFKLSENEASRMGDDSRAAIAFGGESTMDPDKDDYHSKTTPEHPLHVSEGYSCNGSLDTEPSFGDVPRDCKRNVLSQEEKAVSLNLGDIGEGHSDELTAVESEESSLPNDLAKCRVDTSMVDKATTSSSPAKDTVLDQAVESLSTSLADSIDELDKQNGDAGHGDSQLSNGRRGGVEAIDSFNSSLDGNEPIYEGEECIQDLGGPVCDREPVYEGEMVLAELADKGAKDVSGVRSNNEITLRQGRNCTFGYVSLNNCVCSLFSLQEGLNERELCVFFRNNHFSTMFKFKGELYLLATDQGFMNQPDLVWEKLNEVNGDTLFVTSNFKEFRLESSANGIWDERNAVAITAVCREDYLASIDNSGQASSNLNSDLQLAIALQQQEFEQQQSQRHATQQPSSNGSSRLITGPQVSRAFMTFLKPFEADRLDLSLISSVLKPRISLRLEIGRLLCPVNVMNALSALKPREAAAKQHPHQQGKSKNQKTSLPIVNSCEDWLLAGGV</sequence>
<comment type="caution">
    <text evidence="3">The sequence shown here is derived from an EMBL/GenBank/DDBJ whole genome shotgun (WGS) entry which is preliminary data.</text>
</comment>
<evidence type="ECO:0000259" key="2">
    <source>
        <dbReference type="Pfam" id="PF04424"/>
    </source>
</evidence>
<evidence type="ECO:0000313" key="3">
    <source>
        <dbReference type="EMBL" id="KAJ8449323.1"/>
    </source>
</evidence>
<dbReference type="PANTHER" id="PTHR18063:SF6">
    <property type="entry name" value="UBIQUITIN CARBOXYL-TERMINAL HYDROLASE"/>
    <property type="match status" value="1"/>
</dbReference>
<dbReference type="PANTHER" id="PTHR18063">
    <property type="entry name" value="NF-E2 INDUCIBLE PROTEIN"/>
    <property type="match status" value="1"/>
</dbReference>
<proteinExistence type="predicted"/>
<organism evidence="3 4">
    <name type="scientific">Carnegiea gigantea</name>
    <dbReference type="NCBI Taxonomy" id="171969"/>
    <lineage>
        <taxon>Eukaryota</taxon>
        <taxon>Viridiplantae</taxon>
        <taxon>Streptophyta</taxon>
        <taxon>Embryophyta</taxon>
        <taxon>Tracheophyta</taxon>
        <taxon>Spermatophyta</taxon>
        <taxon>Magnoliopsida</taxon>
        <taxon>eudicotyledons</taxon>
        <taxon>Gunneridae</taxon>
        <taxon>Pentapetalae</taxon>
        <taxon>Caryophyllales</taxon>
        <taxon>Cactineae</taxon>
        <taxon>Cactaceae</taxon>
        <taxon>Cactoideae</taxon>
        <taxon>Echinocereeae</taxon>
        <taxon>Carnegiea</taxon>
    </lineage>
</organism>
<feature type="domain" description="MINDY deubiquitinase" evidence="2">
    <location>
        <begin position="34"/>
        <end position="63"/>
    </location>
</feature>
<dbReference type="GO" id="GO:0005829">
    <property type="term" value="C:cytosol"/>
    <property type="evidence" value="ECO:0007669"/>
    <property type="project" value="TreeGrafter"/>
</dbReference>
<evidence type="ECO:0000256" key="1">
    <source>
        <dbReference type="SAM" id="MobiDB-lite"/>
    </source>
</evidence>
<feature type="region of interest" description="Disordered" evidence="1">
    <location>
        <begin position="627"/>
        <end position="647"/>
    </location>
</feature>
<dbReference type="EMBL" id="JAKOGI010000022">
    <property type="protein sequence ID" value="KAJ8449323.1"/>
    <property type="molecule type" value="Genomic_DNA"/>
</dbReference>
<dbReference type="GO" id="GO:0004843">
    <property type="term" value="F:cysteine-type deubiquitinase activity"/>
    <property type="evidence" value="ECO:0007669"/>
    <property type="project" value="InterPro"/>
</dbReference>
<name>A0A9Q1QNJ4_9CARY</name>
<keyword evidence="4" id="KW-1185">Reference proteome</keyword>
<feature type="region of interest" description="Disordered" evidence="1">
    <location>
        <begin position="1"/>
        <end position="27"/>
    </location>
</feature>
<protein>
    <recommendedName>
        <fullName evidence="2">MINDY deubiquitinase domain-containing protein</fullName>
    </recommendedName>
</protein>
<dbReference type="GO" id="GO:0071108">
    <property type="term" value="P:protein K48-linked deubiquitination"/>
    <property type="evidence" value="ECO:0007669"/>
    <property type="project" value="TreeGrafter"/>
</dbReference>
<feature type="region of interest" description="Disordered" evidence="1">
    <location>
        <begin position="266"/>
        <end position="306"/>
    </location>
</feature>
<feature type="domain" description="MINDY deubiquitinase" evidence="2">
    <location>
        <begin position="502"/>
        <end position="567"/>
    </location>
</feature>
<gene>
    <name evidence="3" type="ORF">Cgig2_002455</name>
</gene>
<dbReference type="InterPro" id="IPR007518">
    <property type="entry name" value="MINDY"/>
</dbReference>